<gene>
    <name evidence="1" type="ORF">ACFP1M_00345</name>
</gene>
<protein>
    <submittedName>
        <fullName evidence="1">Uncharacterized protein</fullName>
    </submittedName>
</protein>
<comment type="caution">
    <text evidence="1">The sequence shown here is derived from an EMBL/GenBank/DDBJ whole genome shotgun (WGS) entry which is preliminary data.</text>
</comment>
<organism evidence="1 2">
    <name type="scientific">Levilactobacillus angrenensis</name>
    <dbReference type="NCBI Taxonomy" id="2486020"/>
    <lineage>
        <taxon>Bacteria</taxon>
        <taxon>Bacillati</taxon>
        <taxon>Bacillota</taxon>
        <taxon>Bacilli</taxon>
        <taxon>Lactobacillales</taxon>
        <taxon>Lactobacillaceae</taxon>
        <taxon>Levilactobacillus</taxon>
    </lineage>
</organism>
<dbReference type="EMBL" id="JBHSSO010000002">
    <property type="protein sequence ID" value="MFC6288658.1"/>
    <property type="molecule type" value="Genomic_DNA"/>
</dbReference>
<accession>A0ABW1U615</accession>
<evidence type="ECO:0000313" key="2">
    <source>
        <dbReference type="Proteomes" id="UP001596258"/>
    </source>
</evidence>
<proteinExistence type="predicted"/>
<keyword evidence="2" id="KW-1185">Reference proteome</keyword>
<dbReference type="RefSeq" id="WP_125575883.1">
    <property type="nucleotide sequence ID" value="NZ_JBHSSO010000002.1"/>
</dbReference>
<reference evidence="2" key="1">
    <citation type="journal article" date="2019" name="Int. J. Syst. Evol. Microbiol.">
        <title>The Global Catalogue of Microorganisms (GCM) 10K type strain sequencing project: providing services to taxonomists for standard genome sequencing and annotation.</title>
        <authorList>
            <consortium name="The Broad Institute Genomics Platform"/>
            <consortium name="The Broad Institute Genome Sequencing Center for Infectious Disease"/>
            <person name="Wu L."/>
            <person name="Ma J."/>
        </authorList>
    </citation>
    <scope>NUCLEOTIDE SEQUENCE [LARGE SCALE GENOMIC DNA]</scope>
    <source>
        <strain evidence="2">CCM 8893</strain>
    </source>
</reference>
<evidence type="ECO:0000313" key="1">
    <source>
        <dbReference type="EMBL" id="MFC6288658.1"/>
    </source>
</evidence>
<name>A0ABW1U615_9LACO</name>
<dbReference type="Proteomes" id="UP001596258">
    <property type="component" value="Unassembled WGS sequence"/>
</dbReference>
<sequence>MIRLWQLSDDGDIVEFKSQVEDEEQTEIVMYSRSRAAIKFNSRLIDEYAKMYHSQLRFALFKMGKADEFPKQYTIAWF</sequence>